<reference evidence="3 4" key="1">
    <citation type="journal article" date="2008" name="Nature">
        <title>The genome of Laccaria bicolor provides insights into mycorrhizal symbiosis.</title>
        <authorList>
            <person name="Martin F."/>
            <person name="Aerts A."/>
            <person name="Ahren D."/>
            <person name="Brun A."/>
            <person name="Danchin E.G.J."/>
            <person name="Duchaussoy F."/>
            <person name="Gibon J."/>
            <person name="Kohler A."/>
            <person name="Lindquist E."/>
            <person name="Pereda V."/>
            <person name="Salamov A."/>
            <person name="Shapiro H.J."/>
            <person name="Wuyts J."/>
            <person name="Blaudez D."/>
            <person name="Buee M."/>
            <person name="Brokstein P."/>
            <person name="Canbaeck B."/>
            <person name="Cohen D."/>
            <person name="Courty P.E."/>
            <person name="Coutinho P.M."/>
            <person name="Delaruelle C."/>
            <person name="Detter J.C."/>
            <person name="Deveau A."/>
            <person name="DiFazio S."/>
            <person name="Duplessis S."/>
            <person name="Fraissinet-Tachet L."/>
            <person name="Lucic E."/>
            <person name="Frey-Klett P."/>
            <person name="Fourrey C."/>
            <person name="Feussner I."/>
            <person name="Gay G."/>
            <person name="Grimwood J."/>
            <person name="Hoegger P.J."/>
            <person name="Jain P."/>
            <person name="Kilaru S."/>
            <person name="Labbe J."/>
            <person name="Lin Y.C."/>
            <person name="Legue V."/>
            <person name="Le Tacon F."/>
            <person name="Marmeisse R."/>
            <person name="Melayah D."/>
            <person name="Montanini B."/>
            <person name="Muratet M."/>
            <person name="Nehls U."/>
            <person name="Niculita-Hirzel H."/>
            <person name="Oudot-Le Secq M.P."/>
            <person name="Peter M."/>
            <person name="Quesneville H."/>
            <person name="Rajashekar B."/>
            <person name="Reich M."/>
            <person name="Rouhier N."/>
            <person name="Schmutz J."/>
            <person name="Yin T."/>
            <person name="Chalot M."/>
            <person name="Henrissat B."/>
            <person name="Kuees U."/>
            <person name="Lucas S."/>
            <person name="Van de Peer Y."/>
            <person name="Podila G.K."/>
            <person name="Polle A."/>
            <person name="Pukkila P.J."/>
            <person name="Richardson P.M."/>
            <person name="Rouze P."/>
            <person name="Sanders I.R."/>
            <person name="Stajich J.E."/>
            <person name="Tunlid A."/>
            <person name="Tuskan G."/>
            <person name="Grigoriev I.V."/>
        </authorList>
    </citation>
    <scope>NUCLEOTIDE SEQUENCE [LARGE SCALE GENOMIC DNA]</scope>
    <source>
        <strain evidence="4">S238N-H82 / ATCC MYA-4686</strain>
    </source>
</reference>
<keyword evidence="4" id="KW-1185">Reference proteome</keyword>
<feature type="region of interest" description="Disordered" evidence="2">
    <location>
        <begin position="412"/>
        <end position="447"/>
    </location>
</feature>
<feature type="region of interest" description="Disordered" evidence="2">
    <location>
        <begin position="183"/>
        <end position="270"/>
    </location>
</feature>
<dbReference type="HOGENOM" id="CLU_031061_0_0_1"/>
<dbReference type="EMBL" id="DS547112">
    <property type="protein sequence ID" value="EDR05638.1"/>
    <property type="molecule type" value="Genomic_DNA"/>
</dbReference>
<feature type="compositionally biased region" description="Polar residues" evidence="2">
    <location>
        <begin position="192"/>
        <end position="203"/>
    </location>
</feature>
<gene>
    <name evidence="3" type="ORF">LACBIDRAFT_302762</name>
</gene>
<evidence type="ECO:0000256" key="1">
    <source>
        <dbReference type="SAM" id="Coils"/>
    </source>
</evidence>
<organism evidence="4">
    <name type="scientific">Laccaria bicolor (strain S238N-H82 / ATCC MYA-4686)</name>
    <name type="common">Bicoloured deceiver</name>
    <name type="synonym">Laccaria laccata var. bicolor</name>
    <dbReference type="NCBI Taxonomy" id="486041"/>
    <lineage>
        <taxon>Eukaryota</taxon>
        <taxon>Fungi</taxon>
        <taxon>Dikarya</taxon>
        <taxon>Basidiomycota</taxon>
        <taxon>Agaricomycotina</taxon>
        <taxon>Agaricomycetes</taxon>
        <taxon>Agaricomycetidae</taxon>
        <taxon>Agaricales</taxon>
        <taxon>Agaricineae</taxon>
        <taxon>Hydnangiaceae</taxon>
        <taxon>Laccaria</taxon>
    </lineage>
</organism>
<feature type="compositionally biased region" description="Polar residues" evidence="2">
    <location>
        <begin position="213"/>
        <end position="228"/>
    </location>
</feature>
<dbReference type="STRING" id="486041.B0DI88"/>
<protein>
    <submittedName>
        <fullName evidence="3">Predicted protein</fullName>
    </submittedName>
</protein>
<dbReference type="RefSeq" id="XP_001883742.1">
    <property type="nucleotide sequence ID" value="XM_001883707.1"/>
</dbReference>
<proteinExistence type="predicted"/>
<feature type="compositionally biased region" description="Polar residues" evidence="2">
    <location>
        <begin position="412"/>
        <end position="441"/>
    </location>
</feature>
<dbReference type="Proteomes" id="UP000001194">
    <property type="component" value="Unassembled WGS sequence"/>
</dbReference>
<evidence type="ECO:0000256" key="2">
    <source>
        <dbReference type="SAM" id="MobiDB-lite"/>
    </source>
</evidence>
<dbReference type="GeneID" id="6079385"/>
<dbReference type="KEGG" id="lbc:LACBIDRAFT_302762"/>
<evidence type="ECO:0000313" key="4">
    <source>
        <dbReference type="Proteomes" id="UP000001194"/>
    </source>
</evidence>
<dbReference type="OrthoDB" id="2505754at2759"/>
<feature type="compositionally biased region" description="Pro residues" evidence="2">
    <location>
        <begin position="229"/>
        <end position="246"/>
    </location>
</feature>
<feature type="coiled-coil region" evidence="1">
    <location>
        <begin position="89"/>
        <end position="151"/>
    </location>
</feature>
<name>B0DI88_LACBS</name>
<evidence type="ECO:0000313" key="3">
    <source>
        <dbReference type="EMBL" id="EDR05638.1"/>
    </source>
</evidence>
<dbReference type="AlphaFoldDB" id="B0DI88"/>
<feature type="coiled-coil region" evidence="1">
    <location>
        <begin position="276"/>
        <end position="303"/>
    </location>
</feature>
<accession>B0DI88</accession>
<sequence length="479" mass="51594">MTTFNDYDQNTHQIEFDAPLSAEVAPGGITEKKHFSIDLSLELERQLEHMESPPITPAHDVTASETRQKHEALDPEILAHIVMQLRHSLLEVTKERDELVKMLATANAEEASAKDALQLMTDKATQMDEELKETRKQVKEHEEAIVCLRAKVEESRRGVMRLQTENRRQSMAPLDLSRTVSLSAFAGPPSSKRASFTPLTGTSAGRPGHRRISSISDTTQGGFLSPNLDQPPSPNPQTPAFPPDTALPPNSRRYSGLFGRQSPPQVDMPDPTTAELETLRKELKAVKDELDASQVELTEANEAKEASDTCVKALREFIAENNIGASVKLPLPPPTANGDEVGTGKASAVGWGFKLWGGGVDSPLKSSTATPINPASVASPCTTSTPTLPATAPLSRKLGGFFGSRGSVSSTHSMSPSLPALQPNTVRDSTYSFSDTSSVTEPVSPGSDIHGLGTHIVVRDVTNLSDAGSETRSLKIELR</sequence>
<dbReference type="InParanoid" id="B0DI88"/>
<keyword evidence="1" id="KW-0175">Coiled coil</keyword>